<name>A0ABD0LMJ7_9CAEN</name>
<evidence type="ECO:0000313" key="2">
    <source>
        <dbReference type="Proteomes" id="UP001519460"/>
    </source>
</evidence>
<dbReference type="AlphaFoldDB" id="A0ABD0LMJ7"/>
<dbReference type="EMBL" id="JACVVK020000036">
    <property type="protein sequence ID" value="KAK7500520.1"/>
    <property type="molecule type" value="Genomic_DNA"/>
</dbReference>
<proteinExistence type="predicted"/>
<organism evidence="1 2">
    <name type="scientific">Batillaria attramentaria</name>
    <dbReference type="NCBI Taxonomy" id="370345"/>
    <lineage>
        <taxon>Eukaryota</taxon>
        <taxon>Metazoa</taxon>
        <taxon>Spiralia</taxon>
        <taxon>Lophotrochozoa</taxon>
        <taxon>Mollusca</taxon>
        <taxon>Gastropoda</taxon>
        <taxon>Caenogastropoda</taxon>
        <taxon>Sorbeoconcha</taxon>
        <taxon>Cerithioidea</taxon>
        <taxon>Batillariidae</taxon>
        <taxon>Batillaria</taxon>
    </lineage>
</organism>
<gene>
    <name evidence="1" type="ORF">BaRGS_00008095</name>
</gene>
<dbReference type="Proteomes" id="UP001519460">
    <property type="component" value="Unassembled WGS sequence"/>
</dbReference>
<feature type="non-terminal residue" evidence="1">
    <location>
        <position position="1"/>
    </location>
</feature>
<evidence type="ECO:0000313" key="1">
    <source>
        <dbReference type="EMBL" id="KAK7500520.1"/>
    </source>
</evidence>
<sequence length="63" mass="7192">EEEAEWVGLSVKEALAKLREQETPPQPLKDIFMAELAQKLQGRLLSKLNPFTTKPREAEDKKS</sequence>
<reference evidence="1 2" key="1">
    <citation type="journal article" date="2023" name="Sci. Data">
        <title>Genome assembly of the Korean intertidal mud-creeper Batillaria attramentaria.</title>
        <authorList>
            <person name="Patra A.K."/>
            <person name="Ho P.T."/>
            <person name="Jun S."/>
            <person name="Lee S.J."/>
            <person name="Kim Y."/>
            <person name="Won Y.J."/>
        </authorList>
    </citation>
    <scope>NUCLEOTIDE SEQUENCE [LARGE SCALE GENOMIC DNA]</scope>
    <source>
        <strain evidence="1">Wonlab-2016</strain>
    </source>
</reference>
<protein>
    <submittedName>
        <fullName evidence="1">Uncharacterized protein</fullName>
    </submittedName>
</protein>
<comment type="caution">
    <text evidence="1">The sequence shown here is derived from an EMBL/GenBank/DDBJ whole genome shotgun (WGS) entry which is preliminary data.</text>
</comment>
<accession>A0ABD0LMJ7</accession>
<keyword evidence="2" id="KW-1185">Reference proteome</keyword>